<evidence type="ECO:0000256" key="3">
    <source>
        <dbReference type="ARBA" id="ARBA00023315"/>
    </source>
</evidence>
<comment type="similarity">
    <text evidence="1">Belongs to the acetyltransferase family. GNAT subfamily.</text>
</comment>
<comment type="caution">
    <text evidence="5">The sequence shown here is derived from an EMBL/GenBank/DDBJ whole genome shotgun (WGS) entry which is preliminary data.</text>
</comment>
<dbReference type="EMBL" id="JAUKUD010000002">
    <property type="protein sequence ID" value="KAK0752036.1"/>
    <property type="molecule type" value="Genomic_DNA"/>
</dbReference>
<dbReference type="InterPro" id="IPR016181">
    <property type="entry name" value="Acyl_CoA_acyltransferase"/>
</dbReference>
<dbReference type="InterPro" id="IPR000182">
    <property type="entry name" value="GNAT_dom"/>
</dbReference>
<dbReference type="GO" id="GO:0008080">
    <property type="term" value="F:N-acetyltransferase activity"/>
    <property type="evidence" value="ECO:0007669"/>
    <property type="project" value="InterPro"/>
</dbReference>
<dbReference type="InterPro" id="IPR039135">
    <property type="entry name" value="NAT9-like"/>
</dbReference>
<keyword evidence="3" id="KW-0012">Acyltransferase</keyword>
<dbReference type="PROSITE" id="PS51186">
    <property type="entry name" value="GNAT"/>
    <property type="match status" value="1"/>
</dbReference>
<dbReference type="PANTHER" id="PTHR13256:SF16">
    <property type="entry name" value="ALPHA_BETA-TUBULIN-N-ACETYLTRANSFERASE 9"/>
    <property type="match status" value="1"/>
</dbReference>
<feature type="domain" description="N-acetyltransferase" evidence="4">
    <location>
        <begin position="34"/>
        <end position="203"/>
    </location>
</feature>
<proteinExistence type="inferred from homology"/>
<evidence type="ECO:0000259" key="4">
    <source>
        <dbReference type="PROSITE" id="PS51186"/>
    </source>
</evidence>
<accession>A0AA40F6M4</accession>
<dbReference type="PANTHER" id="PTHR13256">
    <property type="entry name" value="N-ACETYLTRANSFERASE 9"/>
    <property type="match status" value="1"/>
</dbReference>
<sequence>MKVNQDIAVSGRKCLLVPYERHHVPKYHSWMQDPAILAATASDQLTLDEELENQQSWRESSDKLTFIVCQPVEASVAEPGVCDAPDKMVGDVNLFLYPAEDGDEDDPAAVCVGEVDIMIAEQQCRGVGLGKAVVTLFLTYIHRNLDAILGEYGLGTAELKTLMAKISKDNAASIALFRSLGFEQEGEANYFGEVKLVMDDWRARFNAEVGDYEERQYAPANDA</sequence>
<dbReference type="Proteomes" id="UP001172155">
    <property type="component" value="Unassembled WGS sequence"/>
</dbReference>
<dbReference type="Gene3D" id="3.40.630.30">
    <property type="match status" value="1"/>
</dbReference>
<evidence type="ECO:0000313" key="6">
    <source>
        <dbReference type="Proteomes" id="UP001172155"/>
    </source>
</evidence>
<keyword evidence="6" id="KW-1185">Reference proteome</keyword>
<gene>
    <name evidence="5" type="ORF">B0T18DRAFT_82352</name>
</gene>
<organism evidence="5 6">
    <name type="scientific">Schizothecium vesticola</name>
    <dbReference type="NCBI Taxonomy" id="314040"/>
    <lineage>
        <taxon>Eukaryota</taxon>
        <taxon>Fungi</taxon>
        <taxon>Dikarya</taxon>
        <taxon>Ascomycota</taxon>
        <taxon>Pezizomycotina</taxon>
        <taxon>Sordariomycetes</taxon>
        <taxon>Sordariomycetidae</taxon>
        <taxon>Sordariales</taxon>
        <taxon>Schizotheciaceae</taxon>
        <taxon>Schizothecium</taxon>
    </lineage>
</organism>
<dbReference type="AlphaFoldDB" id="A0AA40F6M4"/>
<evidence type="ECO:0000256" key="1">
    <source>
        <dbReference type="ARBA" id="ARBA00009342"/>
    </source>
</evidence>
<protein>
    <submittedName>
        <fullName evidence="5">GNAT domain-containing protein</fullName>
    </submittedName>
</protein>
<dbReference type="SUPFAM" id="SSF55729">
    <property type="entry name" value="Acyl-CoA N-acyltransferases (Nat)"/>
    <property type="match status" value="1"/>
</dbReference>
<name>A0AA40F6M4_9PEZI</name>
<evidence type="ECO:0000256" key="2">
    <source>
        <dbReference type="ARBA" id="ARBA00022679"/>
    </source>
</evidence>
<evidence type="ECO:0000313" key="5">
    <source>
        <dbReference type="EMBL" id="KAK0752036.1"/>
    </source>
</evidence>
<reference evidence="5" key="1">
    <citation type="submission" date="2023-06" db="EMBL/GenBank/DDBJ databases">
        <title>Genome-scale phylogeny and comparative genomics of the fungal order Sordariales.</title>
        <authorList>
            <consortium name="Lawrence Berkeley National Laboratory"/>
            <person name="Hensen N."/>
            <person name="Bonometti L."/>
            <person name="Westerberg I."/>
            <person name="Brannstrom I.O."/>
            <person name="Guillou S."/>
            <person name="Cros-Aarteil S."/>
            <person name="Calhoun S."/>
            <person name="Haridas S."/>
            <person name="Kuo A."/>
            <person name="Mondo S."/>
            <person name="Pangilinan J."/>
            <person name="Riley R."/>
            <person name="LaButti K."/>
            <person name="Andreopoulos B."/>
            <person name="Lipzen A."/>
            <person name="Chen C."/>
            <person name="Yanf M."/>
            <person name="Daum C."/>
            <person name="Ng V."/>
            <person name="Clum A."/>
            <person name="Steindorff A."/>
            <person name="Ohm R."/>
            <person name="Martin F."/>
            <person name="Silar P."/>
            <person name="Natvig D."/>
            <person name="Lalanne C."/>
            <person name="Gautier V."/>
            <person name="Ament-velasquez S.L."/>
            <person name="Kruys A."/>
            <person name="Hutchinson M.I."/>
            <person name="Powell A.J."/>
            <person name="Barry K."/>
            <person name="Miller A.N."/>
            <person name="Grigoriev I.V."/>
            <person name="Debuchy R."/>
            <person name="Gladieux P."/>
            <person name="Thoren M.H."/>
            <person name="Johannesson H."/>
        </authorList>
    </citation>
    <scope>NUCLEOTIDE SEQUENCE</scope>
    <source>
        <strain evidence="5">SMH3187-1</strain>
    </source>
</reference>
<keyword evidence="2" id="KW-0808">Transferase</keyword>
<dbReference type="Pfam" id="PF13302">
    <property type="entry name" value="Acetyltransf_3"/>
    <property type="match status" value="1"/>
</dbReference>